<dbReference type="AlphaFoldDB" id="A0A081K7J6"/>
<reference evidence="1 2" key="1">
    <citation type="submission" date="2014-06" db="EMBL/GenBank/DDBJ databases">
        <title>Whole Genome Sequences of Three Symbiotic Endozoicomonas Bacteria.</title>
        <authorList>
            <person name="Neave M.J."/>
            <person name="Apprill A."/>
            <person name="Voolstra C.R."/>
        </authorList>
    </citation>
    <scope>NUCLEOTIDE SEQUENCE [LARGE SCALE GENOMIC DNA]</scope>
    <source>
        <strain evidence="1 2">DSM 22380</strain>
    </source>
</reference>
<dbReference type="RefSeq" id="WP_020584136.1">
    <property type="nucleotide sequence ID" value="NZ_JOJP01000001.1"/>
</dbReference>
<proteinExistence type="predicted"/>
<organism evidence="1 2">
    <name type="scientific">Endozoicomonas elysicola</name>
    <dbReference type="NCBI Taxonomy" id="305900"/>
    <lineage>
        <taxon>Bacteria</taxon>
        <taxon>Pseudomonadati</taxon>
        <taxon>Pseudomonadota</taxon>
        <taxon>Gammaproteobacteria</taxon>
        <taxon>Oceanospirillales</taxon>
        <taxon>Endozoicomonadaceae</taxon>
        <taxon>Endozoicomonas</taxon>
    </lineage>
</organism>
<dbReference type="Proteomes" id="UP000027997">
    <property type="component" value="Unassembled WGS sequence"/>
</dbReference>
<name>A0A081K7J6_9GAMM</name>
<keyword evidence="2" id="KW-1185">Reference proteome</keyword>
<comment type="caution">
    <text evidence="1">The sequence shown here is derived from an EMBL/GenBank/DDBJ whole genome shotgun (WGS) entry which is preliminary data.</text>
</comment>
<evidence type="ECO:0000313" key="1">
    <source>
        <dbReference type="EMBL" id="KEI70122.1"/>
    </source>
</evidence>
<accession>A0A081K7J6</accession>
<gene>
    <name evidence="1" type="ORF">GV64_04600</name>
</gene>
<evidence type="ECO:0000313" key="2">
    <source>
        <dbReference type="Proteomes" id="UP000027997"/>
    </source>
</evidence>
<dbReference type="EMBL" id="JOJP01000001">
    <property type="protein sequence ID" value="KEI70122.1"/>
    <property type="molecule type" value="Genomic_DNA"/>
</dbReference>
<protein>
    <submittedName>
        <fullName evidence="1">Uncharacterized protein</fullName>
    </submittedName>
</protein>
<sequence>MELLPLSKPTYAQVTSEDKDFSERTRRLWSQDVDQVTPTLKQLTEKKSHTLQPNTLANRFRVSIVRPIIHLVTHRESLSLRKQVIEQSRNEPQQRLPFLVKNLMDIAREFGEADQPYNFSDGCCYGLASSYVLYELMGRSEEFNALMESISQNSEIGWVFWEKHYKSLGRAILRAQNKARANSQNIDKDTHFLLKIRPFIELILLLQSPRLTQLSHIIKFQSMLKSCHLLVRNNPTVDPPFYQTKPYPLSLTYEGFYLFIIKIGESVSERSQTRIFHFFSDEHIVALKVTHDGYEAFDQNLENYKERYQKGNERRFSNLFIYAVQNELLNYRSRVVKANGRKFIHRLDDTNRVNQNKLRTARYSQECRRIQPPHHCDRDLHKLAKYRACSNHEIKFEVKEFITNCQPPMMRDQKIPLRAIIKMIPKAQLSPTRGL</sequence>
<dbReference type="STRING" id="305900.GV64_04600"/>